<dbReference type="SUPFAM" id="SSF53335">
    <property type="entry name" value="S-adenosyl-L-methionine-dependent methyltransferases"/>
    <property type="match status" value="1"/>
</dbReference>
<dbReference type="NCBIfam" id="TIGR01444">
    <property type="entry name" value="fkbM_fam"/>
    <property type="match status" value="1"/>
</dbReference>
<keyword evidence="3" id="KW-1185">Reference proteome</keyword>
<dbReference type="PANTHER" id="PTHR36973:SF4">
    <property type="entry name" value="NODULATION PROTEIN"/>
    <property type="match status" value="1"/>
</dbReference>
<feature type="domain" description="Methyltransferase FkbM" evidence="1">
    <location>
        <begin position="36"/>
        <end position="203"/>
    </location>
</feature>
<dbReference type="STRING" id="1244869.H261_14290"/>
<sequence length="304" mass="33782">MRRGIEPRQNTLEFSMTAAPPLLRTLGVDEKILVVDIGANPIDGDPPYKTLLRSNHARVVGFEPNPLALEKLQTLKGKDDLYLPHAVGDGREHTLHICQGQGMTSLLEPNPNILGMLHGFPEWGRVIRKEQVPTVRLDDIPETEGVDYIKIDIQGGELMALSNAPNRLAGAVLIHTEVEFLPMYIGQPLFSDLDIFLRGHGFVLHKFHPLAGRMLQPLMLNNDVYASGNQIIWADAVYFRDISKMSAMSPAQLLKLATIAHDCYGSFDLAVRLLLEHERQTGSAYGQRLLEVMTGQRPGGNRRG</sequence>
<dbReference type="GO" id="GO:0032259">
    <property type="term" value="P:methylation"/>
    <property type="evidence" value="ECO:0007669"/>
    <property type="project" value="UniProtKB-KW"/>
</dbReference>
<dbReference type="PANTHER" id="PTHR36973">
    <property type="entry name" value="SLL1456 PROTEIN-RELATED"/>
    <property type="match status" value="1"/>
</dbReference>
<comment type="caution">
    <text evidence="2">The sequence shown here is derived from an EMBL/GenBank/DDBJ whole genome shotgun (WGS) entry which is preliminary data.</text>
</comment>
<dbReference type="GO" id="GO:0008171">
    <property type="term" value="F:O-methyltransferase activity"/>
    <property type="evidence" value="ECO:0007669"/>
    <property type="project" value="TreeGrafter"/>
</dbReference>
<dbReference type="eggNOG" id="COG3914">
    <property type="taxonomic scope" value="Bacteria"/>
</dbReference>
<dbReference type="AlphaFoldDB" id="M2Z4B5"/>
<keyword evidence="2" id="KW-0808">Transferase</keyword>
<reference evidence="2 3" key="1">
    <citation type="journal article" date="2014" name="Genome Announc.">
        <title>Draft Genome Sequence of Magnetospirillum sp. Strain SO-1, a Freshwater Magnetotactic Bacterium Isolated from the Ol'khovka River, Russia.</title>
        <authorList>
            <person name="Grouzdev D.S."/>
            <person name="Dziuba M.V."/>
            <person name="Sukhacheva M.S."/>
            <person name="Mardanov A.V."/>
            <person name="Beletskiy A.V."/>
            <person name="Kuznetsov B.B."/>
            <person name="Skryabin K.G."/>
        </authorList>
    </citation>
    <scope>NUCLEOTIDE SEQUENCE [LARGE SCALE GENOMIC DNA]</scope>
    <source>
        <strain evidence="2 3">SO-1</strain>
    </source>
</reference>
<evidence type="ECO:0000313" key="3">
    <source>
        <dbReference type="Proteomes" id="UP000011744"/>
    </source>
</evidence>
<keyword evidence="2" id="KW-0489">Methyltransferase</keyword>
<evidence type="ECO:0000259" key="1">
    <source>
        <dbReference type="Pfam" id="PF05050"/>
    </source>
</evidence>
<gene>
    <name evidence="2" type="ORF">H261_14290</name>
</gene>
<proteinExistence type="predicted"/>
<accession>M2Z4B5</accession>
<dbReference type="InterPro" id="IPR029063">
    <property type="entry name" value="SAM-dependent_MTases_sf"/>
</dbReference>
<protein>
    <submittedName>
        <fullName evidence="2">Methyltransferase FkbM family protein</fullName>
    </submittedName>
</protein>
<dbReference type="InterPro" id="IPR006342">
    <property type="entry name" value="FkbM_mtfrase"/>
</dbReference>
<evidence type="ECO:0000313" key="2">
    <source>
        <dbReference type="EMBL" id="EME69215.1"/>
    </source>
</evidence>
<dbReference type="Pfam" id="PF05050">
    <property type="entry name" value="Methyltransf_21"/>
    <property type="match status" value="1"/>
</dbReference>
<name>M2Z4B5_9PROT</name>
<dbReference type="Gene3D" id="3.40.50.150">
    <property type="entry name" value="Vaccinia Virus protein VP39"/>
    <property type="match status" value="1"/>
</dbReference>
<dbReference type="Proteomes" id="UP000011744">
    <property type="component" value="Unassembled WGS sequence"/>
</dbReference>
<dbReference type="InterPro" id="IPR053188">
    <property type="entry name" value="FkbM_Methyltransferase"/>
</dbReference>
<dbReference type="PATRIC" id="fig|1244869.3.peg.2877"/>
<dbReference type="EMBL" id="AONQ01000039">
    <property type="protein sequence ID" value="EME69215.1"/>
    <property type="molecule type" value="Genomic_DNA"/>
</dbReference>
<organism evidence="2 3">
    <name type="scientific">Paramagnetospirillum caucaseum</name>
    <dbReference type="NCBI Taxonomy" id="1244869"/>
    <lineage>
        <taxon>Bacteria</taxon>
        <taxon>Pseudomonadati</taxon>
        <taxon>Pseudomonadota</taxon>
        <taxon>Alphaproteobacteria</taxon>
        <taxon>Rhodospirillales</taxon>
        <taxon>Magnetospirillaceae</taxon>
        <taxon>Paramagnetospirillum</taxon>
    </lineage>
</organism>